<dbReference type="GO" id="GO:0006654">
    <property type="term" value="P:phosphatidic acid biosynthetic process"/>
    <property type="evidence" value="ECO:0007669"/>
    <property type="project" value="TreeGrafter"/>
</dbReference>
<organism evidence="5">
    <name type="scientific">Lentimicrobium saccharophilum</name>
    <dbReference type="NCBI Taxonomy" id="1678841"/>
    <lineage>
        <taxon>Bacteria</taxon>
        <taxon>Pseudomonadati</taxon>
        <taxon>Bacteroidota</taxon>
        <taxon>Bacteroidia</taxon>
        <taxon>Bacteroidales</taxon>
        <taxon>Lentimicrobiaceae</taxon>
        <taxon>Lentimicrobium</taxon>
    </lineage>
</organism>
<evidence type="ECO:0000256" key="2">
    <source>
        <dbReference type="ARBA" id="ARBA00022679"/>
    </source>
</evidence>
<keyword evidence="3 5" id="KW-0012">Acyltransferase</keyword>
<feature type="domain" description="Phospholipid/glycerol acyltransferase" evidence="4">
    <location>
        <begin position="30"/>
        <end position="139"/>
    </location>
</feature>
<dbReference type="EMBL" id="DF968183">
    <property type="protein sequence ID" value="GAP45006.1"/>
    <property type="molecule type" value="Genomic_DNA"/>
</dbReference>
<evidence type="ECO:0000256" key="1">
    <source>
        <dbReference type="ARBA" id="ARBA00005189"/>
    </source>
</evidence>
<dbReference type="OrthoDB" id="9796839at2"/>
<dbReference type="SMART" id="SM00563">
    <property type="entry name" value="PlsC"/>
    <property type="match status" value="1"/>
</dbReference>
<evidence type="ECO:0000256" key="3">
    <source>
        <dbReference type="ARBA" id="ARBA00023315"/>
    </source>
</evidence>
<accession>A0A0S7C4B7</accession>
<dbReference type="Proteomes" id="UP000053091">
    <property type="component" value="Unassembled WGS sequence"/>
</dbReference>
<name>A0A0S7C4B7_9BACT</name>
<dbReference type="GO" id="GO:0003841">
    <property type="term" value="F:1-acylglycerol-3-phosphate O-acyltransferase activity"/>
    <property type="evidence" value="ECO:0007669"/>
    <property type="project" value="TreeGrafter"/>
</dbReference>
<keyword evidence="6" id="KW-1185">Reference proteome</keyword>
<evidence type="ECO:0000259" key="4">
    <source>
        <dbReference type="SMART" id="SM00563"/>
    </source>
</evidence>
<reference evidence="5" key="1">
    <citation type="journal article" date="2015" name="Genome Announc.">
        <title>Draft Genome Sequence of Bacteroidales Strain TBC1, a Novel Isolate from a Methanogenic Wastewater Treatment System.</title>
        <authorList>
            <person name="Tourlousse D.M."/>
            <person name="Matsuura N."/>
            <person name="Sun L."/>
            <person name="Toyonaga M."/>
            <person name="Kuroda K."/>
            <person name="Ohashi A."/>
            <person name="Cruz R."/>
            <person name="Yamaguchi T."/>
            <person name="Sekiguchi Y."/>
        </authorList>
    </citation>
    <scope>NUCLEOTIDE SEQUENCE [LARGE SCALE GENOMIC DNA]</scope>
    <source>
        <strain evidence="5">TBC1</strain>
    </source>
</reference>
<dbReference type="AlphaFoldDB" id="A0A0S7C4B7"/>
<dbReference type="SUPFAM" id="SSF69593">
    <property type="entry name" value="Glycerol-3-phosphate (1)-acyltransferase"/>
    <property type="match status" value="1"/>
</dbReference>
<dbReference type="PANTHER" id="PTHR10434">
    <property type="entry name" value="1-ACYL-SN-GLYCEROL-3-PHOSPHATE ACYLTRANSFERASE"/>
    <property type="match status" value="1"/>
</dbReference>
<dbReference type="Pfam" id="PF01553">
    <property type="entry name" value="Acyltransferase"/>
    <property type="match status" value="1"/>
</dbReference>
<gene>
    <name evidence="5" type="ORF">TBC1_12822</name>
</gene>
<evidence type="ECO:0000313" key="5">
    <source>
        <dbReference type="EMBL" id="GAP45006.1"/>
    </source>
</evidence>
<dbReference type="InterPro" id="IPR002123">
    <property type="entry name" value="Plipid/glycerol_acylTrfase"/>
</dbReference>
<evidence type="ECO:0000313" key="6">
    <source>
        <dbReference type="Proteomes" id="UP000053091"/>
    </source>
</evidence>
<keyword evidence="2 5" id="KW-0808">Transferase</keyword>
<dbReference type="PANTHER" id="PTHR10434:SF9">
    <property type="entry name" value="PHOSPHOLIPID_GLYCEROL ACYLTRANSFERASE DOMAIN-CONTAINING PROTEIN"/>
    <property type="match status" value="1"/>
</dbReference>
<comment type="pathway">
    <text evidence="1">Lipid metabolism.</text>
</comment>
<proteinExistence type="predicted"/>
<dbReference type="RefSeq" id="WP_062045030.1">
    <property type="nucleotide sequence ID" value="NZ_DF968183.1"/>
</dbReference>
<dbReference type="STRING" id="1678841.TBC1_12822"/>
<sequence length="186" mass="21502">MIKKYIASFLLKILGWRIVGNIPEGAGKCVVMMAPHTANIDFFYGWLGYASLGYKSYFLIKKEAFNWFTGRILRAMGGIPVDRGHSTNIVHQLTEVFQRKEKMILTITPEGTRKLNRNWKRGFYFIAENSNVPVVMGFLDYKTKEGGFGPSFMPSGNYDEDFSMIRQFYKDKHPRHPEKFSLPPEK</sequence>
<protein>
    <submittedName>
        <fullName evidence="5">Acyltransferase</fullName>
    </submittedName>
</protein>